<accession>A0A934MQ71</accession>
<dbReference type="InterPro" id="IPR003439">
    <property type="entry name" value="ABC_transporter-like_ATP-bd"/>
</dbReference>
<proteinExistence type="predicted"/>
<dbReference type="GO" id="GO:0016887">
    <property type="term" value="F:ATP hydrolysis activity"/>
    <property type="evidence" value="ECO:0007669"/>
    <property type="project" value="InterPro"/>
</dbReference>
<dbReference type="Proteomes" id="UP000640274">
    <property type="component" value="Unassembled WGS sequence"/>
</dbReference>
<name>A0A934MQ71_9BACL</name>
<dbReference type="CDD" id="cd03230">
    <property type="entry name" value="ABC_DR_subfamily_A"/>
    <property type="match status" value="1"/>
</dbReference>
<keyword evidence="1" id="KW-0813">Transport</keyword>
<dbReference type="SUPFAM" id="SSF52540">
    <property type="entry name" value="P-loop containing nucleoside triphosphate hydrolases"/>
    <property type="match status" value="1"/>
</dbReference>
<evidence type="ECO:0000313" key="6">
    <source>
        <dbReference type="Proteomes" id="UP000640274"/>
    </source>
</evidence>
<dbReference type="InterPro" id="IPR017871">
    <property type="entry name" value="ABC_transporter-like_CS"/>
</dbReference>
<keyword evidence="2" id="KW-0547">Nucleotide-binding</keyword>
<dbReference type="InterPro" id="IPR051782">
    <property type="entry name" value="ABC_Transporter_VariousFunc"/>
</dbReference>
<comment type="caution">
    <text evidence="5">The sequence shown here is derived from an EMBL/GenBank/DDBJ whole genome shotgun (WGS) entry which is preliminary data.</text>
</comment>
<dbReference type="PANTHER" id="PTHR42939">
    <property type="entry name" value="ABC TRANSPORTER ATP-BINDING PROTEIN ALBC-RELATED"/>
    <property type="match status" value="1"/>
</dbReference>
<dbReference type="InterPro" id="IPR027417">
    <property type="entry name" value="P-loop_NTPase"/>
</dbReference>
<dbReference type="Pfam" id="PF00005">
    <property type="entry name" value="ABC_tran"/>
    <property type="match status" value="1"/>
</dbReference>
<dbReference type="RefSeq" id="WP_199020487.1">
    <property type="nucleotide sequence ID" value="NZ_JAELUP010000097.1"/>
</dbReference>
<evidence type="ECO:0000256" key="1">
    <source>
        <dbReference type="ARBA" id="ARBA00022448"/>
    </source>
</evidence>
<evidence type="ECO:0000259" key="4">
    <source>
        <dbReference type="PROSITE" id="PS50893"/>
    </source>
</evidence>
<dbReference type="PROSITE" id="PS50893">
    <property type="entry name" value="ABC_TRANSPORTER_2"/>
    <property type="match status" value="1"/>
</dbReference>
<organism evidence="5 6">
    <name type="scientific">Paenibacillus roseus</name>
    <dbReference type="NCBI Taxonomy" id="2798579"/>
    <lineage>
        <taxon>Bacteria</taxon>
        <taxon>Bacillati</taxon>
        <taxon>Bacillota</taxon>
        <taxon>Bacilli</taxon>
        <taxon>Bacillales</taxon>
        <taxon>Paenibacillaceae</taxon>
        <taxon>Paenibacillus</taxon>
    </lineage>
</organism>
<evidence type="ECO:0000313" key="5">
    <source>
        <dbReference type="EMBL" id="MBJ6362846.1"/>
    </source>
</evidence>
<dbReference type="Gene3D" id="3.40.50.300">
    <property type="entry name" value="P-loop containing nucleotide triphosphate hydrolases"/>
    <property type="match status" value="1"/>
</dbReference>
<dbReference type="GO" id="GO:0005524">
    <property type="term" value="F:ATP binding"/>
    <property type="evidence" value="ECO:0007669"/>
    <property type="project" value="UniProtKB-KW"/>
</dbReference>
<dbReference type="EMBL" id="JAELUP010000097">
    <property type="protein sequence ID" value="MBJ6362846.1"/>
    <property type="molecule type" value="Genomic_DNA"/>
</dbReference>
<protein>
    <submittedName>
        <fullName evidence="5">ABC transporter ATP-binding protein</fullName>
    </submittedName>
</protein>
<dbReference type="PANTHER" id="PTHR42939:SF3">
    <property type="entry name" value="ABC TRANSPORTER ATP-BINDING COMPONENT"/>
    <property type="match status" value="1"/>
</dbReference>
<dbReference type="SMART" id="SM00382">
    <property type="entry name" value="AAA"/>
    <property type="match status" value="1"/>
</dbReference>
<feature type="domain" description="ABC transporter" evidence="4">
    <location>
        <begin position="4"/>
        <end position="233"/>
    </location>
</feature>
<keyword evidence="3 5" id="KW-0067">ATP-binding</keyword>
<dbReference type="PROSITE" id="PS00211">
    <property type="entry name" value="ABC_TRANSPORTER_1"/>
    <property type="match status" value="1"/>
</dbReference>
<dbReference type="AlphaFoldDB" id="A0A934MQ71"/>
<reference evidence="5" key="1">
    <citation type="submission" date="2020-12" db="EMBL/GenBank/DDBJ databases">
        <authorList>
            <person name="Huq M.A."/>
        </authorList>
    </citation>
    <scope>NUCLEOTIDE SEQUENCE</scope>
    <source>
        <strain evidence="5">MAHUQ-46</strain>
    </source>
</reference>
<sequence>MDTAVYLNRVKMEREHFLLGPLQLEIPRGYISAIVGPNGSGKSSTFQLMLRIYNPDSGQIELFGEQLTNEEIEVALKQRIGYLPEEANDMESWMTGSEKADFIKFWYPTWNVNRYSDLIRIFEVDPKLKLGKMSKGMRRKFDLAVVLAHNPELLLLDEPSSGLDPISWKRMIEILQKYMEEENRTILMATHIIDEVKRLADYIIFMAGGRILGFYEKDELMGNWHAFFVREQGDVGKHRLREVPGFERLEDMGGGFIRIISSNAGLAEKWFQEEGISVSGQNSLELDDILEVLIETKASF</sequence>
<evidence type="ECO:0000256" key="2">
    <source>
        <dbReference type="ARBA" id="ARBA00022741"/>
    </source>
</evidence>
<dbReference type="InterPro" id="IPR003593">
    <property type="entry name" value="AAA+_ATPase"/>
</dbReference>
<gene>
    <name evidence="5" type="ORF">JFN88_16635</name>
</gene>
<keyword evidence="6" id="KW-1185">Reference proteome</keyword>
<evidence type="ECO:0000256" key="3">
    <source>
        <dbReference type="ARBA" id="ARBA00022840"/>
    </source>
</evidence>